<feature type="repeat" description="Solcar" evidence="10">
    <location>
        <begin position="381"/>
        <end position="494"/>
    </location>
</feature>
<keyword evidence="8" id="KW-0496">Mitochondrion</keyword>
<feature type="repeat" description="Solcar" evidence="10">
    <location>
        <begin position="150"/>
        <end position="238"/>
    </location>
</feature>
<dbReference type="AlphaFoldDB" id="A0A640K8N1"/>
<comment type="subcellular location">
    <subcellularLocation>
        <location evidence="1">Mitochondrion inner membrane</location>
        <topology evidence="1">Multi-pass membrane protein</topology>
    </subcellularLocation>
</comment>
<gene>
    <name evidence="14" type="ORF">LtaPh_0503100</name>
</gene>
<feature type="transmembrane region" description="Helical" evidence="13">
    <location>
        <begin position="276"/>
        <end position="297"/>
    </location>
</feature>
<dbReference type="PANTHER" id="PTHR45671:SF28">
    <property type="entry name" value="CARRIER PROTEIN, PUTATIVE-RELATED"/>
    <property type="match status" value="1"/>
</dbReference>
<evidence type="ECO:0000256" key="4">
    <source>
        <dbReference type="ARBA" id="ARBA00022692"/>
    </source>
</evidence>
<evidence type="ECO:0000256" key="12">
    <source>
        <dbReference type="SAM" id="MobiDB-lite"/>
    </source>
</evidence>
<dbReference type="InterPro" id="IPR023395">
    <property type="entry name" value="MCP_dom_sf"/>
</dbReference>
<dbReference type="EMBL" id="BLBS01000006">
    <property type="protein sequence ID" value="GET85762.1"/>
    <property type="molecule type" value="Genomic_DNA"/>
</dbReference>
<dbReference type="PRINTS" id="PR00926">
    <property type="entry name" value="MITOCARRIER"/>
</dbReference>
<accession>A0A640K8N1</accession>
<feature type="region of interest" description="Disordered" evidence="12">
    <location>
        <begin position="1"/>
        <end position="23"/>
    </location>
</feature>
<evidence type="ECO:0000256" key="13">
    <source>
        <dbReference type="SAM" id="Phobius"/>
    </source>
</evidence>
<comment type="similarity">
    <text evidence="2 11">Belongs to the mitochondrial carrier (TC 2.A.29) family.</text>
</comment>
<comment type="caution">
    <text evidence="14">The sequence shown here is derived from an EMBL/GenBank/DDBJ whole genome shotgun (WGS) entry which is preliminary data.</text>
</comment>
<proteinExistence type="inferred from homology"/>
<evidence type="ECO:0000256" key="1">
    <source>
        <dbReference type="ARBA" id="ARBA00004448"/>
    </source>
</evidence>
<dbReference type="GO" id="GO:0005315">
    <property type="term" value="F:phosphate transmembrane transporter activity"/>
    <property type="evidence" value="ECO:0007669"/>
    <property type="project" value="InterPro"/>
</dbReference>
<keyword evidence="9 10" id="KW-0472">Membrane</keyword>
<dbReference type="GO" id="GO:1990547">
    <property type="term" value="P:mitochondrial phosphate ion transmembrane transport"/>
    <property type="evidence" value="ECO:0007669"/>
    <property type="project" value="InterPro"/>
</dbReference>
<dbReference type="VEuPathDB" id="TriTrypDB:LtaPh_0503100"/>
<dbReference type="InterPro" id="IPR018108">
    <property type="entry name" value="MCP_transmembrane"/>
</dbReference>
<evidence type="ECO:0000256" key="11">
    <source>
        <dbReference type="RuleBase" id="RU000488"/>
    </source>
</evidence>
<dbReference type="InterPro" id="IPR044677">
    <property type="entry name" value="SLC25A3/Pic2/Mir1-like"/>
</dbReference>
<protein>
    <submittedName>
        <fullName evidence="14">Phosphate carrier protein, mitochondrial-like protein</fullName>
    </submittedName>
</protein>
<evidence type="ECO:0000256" key="9">
    <source>
        <dbReference type="ARBA" id="ARBA00023136"/>
    </source>
</evidence>
<dbReference type="Pfam" id="PF00153">
    <property type="entry name" value="Mito_carr"/>
    <property type="match status" value="3"/>
</dbReference>
<keyword evidence="5" id="KW-0677">Repeat</keyword>
<evidence type="ECO:0000313" key="14">
    <source>
        <dbReference type="EMBL" id="GET85762.1"/>
    </source>
</evidence>
<evidence type="ECO:0000256" key="8">
    <source>
        <dbReference type="ARBA" id="ARBA00023128"/>
    </source>
</evidence>
<dbReference type="GO" id="GO:0005743">
    <property type="term" value="C:mitochondrial inner membrane"/>
    <property type="evidence" value="ECO:0007669"/>
    <property type="project" value="UniProtKB-SubCell"/>
</dbReference>
<dbReference type="InterPro" id="IPR002067">
    <property type="entry name" value="MCP"/>
</dbReference>
<feature type="transmembrane region" description="Helical" evidence="13">
    <location>
        <begin position="110"/>
        <end position="129"/>
    </location>
</feature>
<keyword evidence="6" id="KW-0999">Mitochondrion inner membrane</keyword>
<evidence type="ECO:0000256" key="10">
    <source>
        <dbReference type="PROSITE-ProRule" id="PRU00282"/>
    </source>
</evidence>
<evidence type="ECO:0000313" key="15">
    <source>
        <dbReference type="Proteomes" id="UP000419144"/>
    </source>
</evidence>
<dbReference type="PANTHER" id="PTHR45671">
    <property type="entry name" value="SOLUTE CARRIER FAMILY 25 (MITOCHONDRIAL CARRIER PHOSPHATE CARRIER), MEMBER 3, LIKE-RELATED-RELATED"/>
    <property type="match status" value="1"/>
</dbReference>
<dbReference type="PROSITE" id="PS50920">
    <property type="entry name" value="SOLCAR"/>
    <property type="match status" value="3"/>
</dbReference>
<evidence type="ECO:0000256" key="2">
    <source>
        <dbReference type="ARBA" id="ARBA00006375"/>
    </source>
</evidence>
<keyword evidence="15" id="KW-1185">Reference proteome</keyword>
<keyword evidence="7 13" id="KW-1133">Transmembrane helix</keyword>
<dbReference type="OrthoDB" id="427452at2759"/>
<evidence type="ECO:0000256" key="6">
    <source>
        <dbReference type="ARBA" id="ARBA00022792"/>
    </source>
</evidence>
<evidence type="ECO:0000256" key="3">
    <source>
        <dbReference type="ARBA" id="ARBA00022448"/>
    </source>
</evidence>
<dbReference type="FunFam" id="1.50.40.10:FF:000350">
    <property type="entry name" value="Phosphate carrier protein, mitochondrial-like protein"/>
    <property type="match status" value="1"/>
</dbReference>
<organism evidence="14 15">
    <name type="scientific">Leishmania tarentolae</name>
    <name type="common">Sauroleishmania tarentolae</name>
    <dbReference type="NCBI Taxonomy" id="5689"/>
    <lineage>
        <taxon>Eukaryota</taxon>
        <taxon>Discoba</taxon>
        <taxon>Euglenozoa</taxon>
        <taxon>Kinetoplastea</taxon>
        <taxon>Metakinetoplastina</taxon>
        <taxon>Trypanosomatida</taxon>
        <taxon>Trypanosomatidae</taxon>
        <taxon>Leishmaniinae</taxon>
        <taxon>Leishmania</taxon>
        <taxon>lizard Leishmania</taxon>
    </lineage>
</organism>
<dbReference type="Proteomes" id="UP000419144">
    <property type="component" value="Unassembled WGS sequence"/>
</dbReference>
<keyword evidence="3 11" id="KW-0813">Transport</keyword>
<sequence>MEVAHGSPHAYAEHQHTKRMLPPPVGIAMHNRNNAAAISEGAGHGSRVDERSAALGPITSVGGASATEVDVVSAVITTSLLPSGSVTGMEPVAHVLPIGGARERVCFQHFLITAVLAALTLILVVTYVWRSTSALNIDATTGKVRPYSFQYFVLCFLGGIAAGSVHLVVAPIDIVKCRVQVGEYRNFKDGFAHLFSVEAGGSVYRALPLFFRGWLPTLWGYCIQGSLKFSLYEVLKYVLLTALVEPSVKLNASAADVGGGVTNSLVSSSRGHVSGVYRFFVFLFSSCLAEVVADLGLAPWEALKIRMQTSSSFPVQLRSALPRLWETEGLQGFYRGLVPLWGRQVPYTMMKFSSFEFFAVGLQSLVHRLGVTDAAEAGVVGKLVVSLLAGVLAGLLCGVVSHPADTVLSRMSQRTSTLTSSALPPLANTLPGTSCSNVGHGRGGTAHAGAMHGVLEVVRELRWSGIWKGLAPRLLMVAMLTALQWVTYDGFKVWTGLPTSGDAET</sequence>
<dbReference type="Gene3D" id="1.50.40.10">
    <property type="entry name" value="Mitochondrial carrier domain"/>
    <property type="match status" value="2"/>
</dbReference>
<reference evidence="14" key="1">
    <citation type="submission" date="2019-11" db="EMBL/GenBank/DDBJ databases">
        <title>Leishmania tarentolae CDS.</title>
        <authorList>
            <person name="Goto Y."/>
            <person name="Yamagishi J."/>
        </authorList>
    </citation>
    <scope>NUCLEOTIDE SEQUENCE [LARGE SCALE GENOMIC DNA]</scope>
    <source>
        <strain evidence="14">Parrot Tar II</strain>
    </source>
</reference>
<name>A0A640K8N1_LEITA</name>
<feature type="transmembrane region" description="Helical" evidence="13">
    <location>
        <begin position="149"/>
        <end position="170"/>
    </location>
</feature>
<feature type="repeat" description="Solcar" evidence="10">
    <location>
        <begin position="277"/>
        <end position="361"/>
    </location>
</feature>
<evidence type="ECO:0000256" key="5">
    <source>
        <dbReference type="ARBA" id="ARBA00022737"/>
    </source>
</evidence>
<evidence type="ECO:0000256" key="7">
    <source>
        <dbReference type="ARBA" id="ARBA00022989"/>
    </source>
</evidence>
<keyword evidence="4 10" id="KW-0812">Transmembrane</keyword>
<dbReference type="SUPFAM" id="SSF103506">
    <property type="entry name" value="Mitochondrial carrier"/>
    <property type="match status" value="1"/>
</dbReference>